<evidence type="ECO:0000313" key="1">
    <source>
        <dbReference type="EnsemblMetazoa" id="tetur26g01410.1"/>
    </source>
</evidence>
<evidence type="ECO:0000313" key="2">
    <source>
        <dbReference type="Proteomes" id="UP000015104"/>
    </source>
</evidence>
<reference evidence="1" key="2">
    <citation type="submission" date="2015-06" db="UniProtKB">
        <authorList>
            <consortium name="EnsemblMetazoa"/>
        </authorList>
    </citation>
    <scope>IDENTIFICATION</scope>
</reference>
<reference evidence="2" key="1">
    <citation type="submission" date="2011-08" db="EMBL/GenBank/DDBJ databases">
        <authorList>
            <person name="Rombauts S."/>
        </authorList>
    </citation>
    <scope>NUCLEOTIDE SEQUENCE</scope>
    <source>
        <strain evidence="2">London</strain>
    </source>
</reference>
<dbReference type="AlphaFoldDB" id="T1KXU5"/>
<proteinExistence type="predicted"/>
<dbReference type="HOGENOM" id="CLU_3413382_0_0_1"/>
<keyword evidence="2" id="KW-1185">Reference proteome</keyword>
<dbReference type="EnsemblMetazoa" id="tetur26g01410.1">
    <property type="protein sequence ID" value="tetur26g01410.1"/>
    <property type="gene ID" value="tetur26g01410"/>
</dbReference>
<dbReference type="EMBL" id="CAEY01000697">
    <property type="status" value="NOT_ANNOTATED_CDS"/>
    <property type="molecule type" value="Genomic_DNA"/>
</dbReference>
<protein>
    <submittedName>
        <fullName evidence="1">Uncharacterized protein</fullName>
    </submittedName>
</protein>
<name>T1KXU5_TETUR</name>
<accession>T1KXU5</accession>
<organism evidence="1 2">
    <name type="scientific">Tetranychus urticae</name>
    <name type="common">Two-spotted spider mite</name>
    <dbReference type="NCBI Taxonomy" id="32264"/>
    <lineage>
        <taxon>Eukaryota</taxon>
        <taxon>Metazoa</taxon>
        <taxon>Ecdysozoa</taxon>
        <taxon>Arthropoda</taxon>
        <taxon>Chelicerata</taxon>
        <taxon>Arachnida</taxon>
        <taxon>Acari</taxon>
        <taxon>Acariformes</taxon>
        <taxon>Trombidiformes</taxon>
        <taxon>Prostigmata</taxon>
        <taxon>Eleutherengona</taxon>
        <taxon>Raphignathae</taxon>
        <taxon>Tetranychoidea</taxon>
        <taxon>Tetranychidae</taxon>
        <taxon>Tetranychus</taxon>
    </lineage>
</organism>
<dbReference type="Proteomes" id="UP000015104">
    <property type="component" value="Unassembled WGS sequence"/>
</dbReference>
<sequence>MVATWAASDRFLFVDSIDSAAPIEEQFL</sequence>